<accession>A0A067SZ37</accession>
<name>A0A067SZ37_GALM3</name>
<dbReference type="EMBL" id="KL142379">
    <property type="protein sequence ID" value="KDR76215.1"/>
    <property type="molecule type" value="Genomic_DNA"/>
</dbReference>
<evidence type="ECO:0000313" key="3">
    <source>
        <dbReference type="Proteomes" id="UP000027222"/>
    </source>
</evidence>
<gene>
    <name evidence="2" type="ORF">GALMADRAFT_465959</name>
</gene>
<sequence>MPIVNDPFNKPHPPPPPPDLGDGPNVPKGNKRTTCAGNASDIVLRVQSHDPQKPDHRRALGIAPGDQGSNLPGALTYSGHGGPGGYGGYGPGYGGYFGGPPPPPGTVGPYSGGGSPLVQQWREFFQNQPVEVNIQGNGWVVGAVVAAVHAFQSIGSTVKVRFRRPQYRHQEEGDFPNEPSYIRPLPPKNPMH</sequence>
<feature type="region of interest" description="Disordered" evidence="1">
    <location>
        <begin position="169"/>
        <end position="192"/>
    </location>
</feature>
<reference evidence="3" key="1">
    <citation type="journal article" date="2014" name="Proc. Natl. Acad. Sci. U.S.A.">
        <title>Extensive sampling of basidiomycete genomes demonstrates inadequacy of the white-rot/brown-rot paradigm for wood decay fungi.</title>
        <authorList>
            <person name="Riley R."/>
            <person name="Salamov A.A."/>
            <person name="Brown D.W."/>
            <person name="Nagy L.G."/>
            <person name="Floudas D."/>
            <person name="Held B.W."/>
            <person name="Levasseur A."/>
            <person name="Lombard V."/>
            <person name="Morin E."/>
            <person name="Otillar R."/>
            <person name="Lindquist E.A."/>
            <person name="Sun H."/>
            <person name="LaButti K.M."/>
            <person name="Schmutz J."/>
            <person name="Jabbour D."/>
            <person name="Luo H."/>
            <person name="Baker S.E."/>
            <person name="Pisabarro A.G."/>
            <person name="Walton J.D."/>
            <person name="Blanchette R.A."/>
            <person name="Henrissat B."/>
            <person name="Martin F."/>
            <person name="Cullen D."/>
            <person name="Hibbett D.S."/>
            <person name="Grigoriev I.V."/>
        </authorList>
    </citation>
    <scope>NUCLEOTIDE SEQUENCE [LARGE SCALE GENOMIC DNA]</scope>
    <source>
        <strain evidence="3">CBS 339.88</strain>
    </source>
</reference>
<feature type="compositionally biased region" description="Pro residues" evidence="1">
    <location>
        <begin position="10"/>
        <end position="19"/>
    </location>
</feature>
<organism evidence="2 3">
    <name type="scientific">Galerina marginata (strain CBS 339.88)</name>
    <dbReference type="NCBI Taxonomy" id="685588"/>
    <lineage>
        <taxon>Eukaryota</taxon>
        <taxon>Fungi</taxon>
        <taxon>Dikarya</taxon>
        <taxon>Basidiomycota</taxon>
        <taxon>Agaricomycotina</taxon>
        <taxon>Agaricomycetes</taxon>
        <taxon>Agaricomycetidae</taxon>
        <taxon>Agaricales</taxon>
        <taxon>Agaricineae</taxon>
        <taxon>Strophariaceae</taxon>
        <taxon>Galerina</taxon>
    </lineage>
</organism>
<evidence type="ECO:0000313" key="2">
    <source>
        <dbReference type="EMBL" id="KDR76215.1"/>
    </source>
</evidence>
<keyword evidence="3" id="KW-1185">Reference proteome</keyword>
<feature type="region of interest" description="Disordered" evidence="1">
    <location>
        <begin position="1"/>
        <end position="38"/>
    </location>
</feature>
<proteinExistence type="predicted"/>
<dbReference type="HOGENOM" id="CLU_1415261_0_0_1"/>
<dbReference type="Proteomes" id="UP000027222">
    <property type="component" value="Unassembled WGS sequence"/>
</dbReference>
<protein>
    <submittedName>
        <fullName evidence="2">Uncharacterized protein</fullName>
    </submittedName>
</protein>
<evidence type="ECO:0000256" key="1">
    <source>
        <dbReference type="SAM" id="MobiDB-lite"/>
    </source>
</evidence>
<dbReference type="AlphaFoldDB" id="A0A067SZ37"/>